<dbReference type="EC" id="2.7.11.1" evidence="1"/>
<dbReference type="InterPro" id="IPR030665">
    <property type="entry name" value="KaiC"/>
</dbReference>
<evidence type="ECO:0000256" key="1">
    <source>
        <dbReference type="ARBA" id="ARBA00012513"/>
    </source>
</evidence>
<organism evidence="9 10">
    <name type="scientific">Nostoc punctiforme NIES-2108</name>
    <dbReference type="NCBI Taxonomy" id="1356359"/>
    <lineage>
        <taxon>Bacteria</taxon>
        <taxon>Bacillati</taxon>
        <taxon>Cyanobacteriota</taxon>
        <taxon>Cyanophyceae</taxon>
        <taxon>Nostocales</taxon>
        <taxon>Nostocaceae</taxon>
        <taxon>Nostoc</taxon>
    </lineage>
</organism>
<feature type="domain" description="KaiC" evidence="8">
    <location>
        <begin position="16"/>
        <end position="255"/>
    </location>
</feature>
<dbReference type="Proteomes" id="UP000252085">
    <property type="component" value="Unassembled WGS sequence"/>
</dbReference>
<dbReference type="PANTHER" id="PTHR42926:SF1">
    <property type="entry name" value="CIRCADIAN CLOCK OSCILLATOR PROTEIN KAIC 1"/>
    <property type="match status" value="1"/>
</dbReference>
<dbReference type="InterPro" id="IPR051347">
    <property type="entry name" value="Circadian_clock_KaiC-rel"/>
</dbReference>
<proteinExistence type="predicted"/>
<dbReference type="InterPro" id="IPR003593">
    <property type="entry name" value="AAA+_ATPase"/>
</dbReference>
<evidence type="ECO:0000256" key="5">
    <source>
        <dbReference type="ARBA" id="ARBA00022777"/>
    </source>
</evidence>
<keyword evidence="6" id="KW-0378">Hydrolase</keyword>
<evidence type="ECO:0000259" key="8">
    <source>
        <dbReference type="PROSITE" id="PS51146"/>
    </source>
</evidence>
<dbReference type="PROSITE" id="PS51146">
    <property type="entry name" value="KAIC"/>
    <property type="match status" value="2"/>
</dbReference>
<evidence type="ECO:0000256" key="6">
    <source>
        <dbReference type="ARBA" id="ARBA00022801"/>
    </source>
</evidence>
<dbReference type="GO" id="GO:0005524">
    <property type="term" value="F:ATP binding"/>
    <property type="evidence" value="ECO:0007669"/>
    <property type="project" value="InterPro"/>
</dbReference>
<evidence type="ECO:0000256" key="7">
    <source>
        <dbReference type="SAM" id="Coils"/>
    </source>
</evidence>
<dbReference type="CDD" id="cd19485">
    <property type="entry name" value="KaiC-N"/>
    <property type="match status" value="1"/>
</dbReference>
<dbReference type="CDD" id="cd19484">
    <property type="entry name" value="KaiC_C"/>
    <property type="match status" value="1"/>
</dbReference>
<dbReference type="SUPFAM" id="SSF52540">
    <property type="entry name" value="P-loop containing nucleoside triphosphate hydrolases"/>
    <property type="match status" value="2"/>
</dbReference>
<dbReference type="NCBIfam" id="NF006799">
    <property type="entry name" value="PRK09302.1"/>
    <property type="match status" value="1"/>
</dbReference>
<dbReference type="GO" id="GO:0016787">
    <property type="term" value="F:hydrolase activity"/>
    <property type="evidence" value="ECO:0007669"/>
    <property type="project" value="UniProtKB-KW"/>
</dbReference>
<evidence type="ECO:0000256" key="3">
    <source>
        <dbReference type="ARBA" id="ARBA00022679"/>
    </source>
</evidence>
<name>A0A367R467_NOSPU</name>
<evidence type="ECO:0000313" key="10">
    <source>
        <dbReference type="Proteomes" id="UP000252085"/>
    </source>
</evidence>
<protein>
    <recommendedName>
        <fullName evidence="1">non-specific serine/threonine protein kinase</fullName>
        <ecNumber evidence="1">2.7.11.1</ecNumber>
    </recommendedName>
</protein>
<keyword evidence="2" id="KW-0597">Phosphoprotein</keyword>
<dbReference type="SMART" id="SM00382">
    <property type="entry name" value="AAA"/>
    <property type="match status" value="2"/>
</dbReference>
<dbReference type="InterPro" id="IPR010624">
    <property type="entry name" value="KaiC_dom"/>
</dbReference>
<feature type="domain" description="KaiC" evidence="8">
    <location>
        <begin position="256"/>
        <end position="488"/>
    </location>
</feature>
<keyword evidence="4" id="KW-0677">Repeat</keyword>
<comment type="caution">
    <text evidence="9">The sequence shown here is derived from an EMBL/GenBank/DDBJ whole genome shotgun (WGS) entry which is preliminary data.</text>
</comment>
<keyword evidence="3" id="KW-0808">Transferase</keyword>
<dbReference type="PRINTS" id="PR01874">
    <property type="entry name" value="DNAREPAIRADA"/>
</dbReference>
<dbReference type="InterPro" id="IPR014774">
    <property type="entry name" value="KaiC-like_dom"/>
</dbReference>
<keyword evidence="7" id="KW-0175">Coiled coil</keyword>
<dbReference type="PIRSF" id="PIRSF039117">
    <property type="entry name" value="KaiC"/>
    <property type="match status" value="1"/>
</dbReference>
<dbReference type="InterPro" id="IPR047221">
    <property type="entry name" value="KaiC_N"/>
</dbReference>
<evidence type="ECO:0000256" key="4">
    <source>
        <dbReference type="ARBA" id="ARBA00022737"/>
    </source>
</evidence>
<evidence type="ECO:0000313" key="9">
    <source>
        <dbReference type="EMBL" id="RCJ31276.1"/>
    </source>
</evidence>
<dbReference type="EMBL" id="LXQE01000177">
    <property type="protein sequence ID" value="RCJ31276.1"/>
    <property type="molecule type" value="Genomic_DNA"/>
</dbReference>
<dbReference type="InterPro" id="IPR047222">
    <property type="entry name" value="KaiC_C"/>
</dbReference>
<keyword evidence="5" id="KW-0418">Kinase</keyword>
<dbReference type="GO" id="GO:0004674">
    <property type="term" value="F:protein serine/threonine kinase activity"/>
    <property type="evidence" value="ECO:0007669"/>
    <property type="project" value="UniProtKB-EC"/>
</dbReference>
<dbReference type="InterPro" id="IPR027417">
    <property type="entry name" value="P-loop_NTPase"/>
</dbReference>
<dbReference type="AlphaFoldDB" id="A0A367R467"/>
<gene>
    <name evidence="9" type="ORF">A6769_31480</name>
</gene>
<feature type="coiled-coil region" evidence="7">
    <location>
        <begin position="498"/>
        <end position="546"/>
    </location>
</feature>
<accession>A0A367R467</accession>
<dbReference type="Pfam" id="PF06745">
    <property type="entry name" value="ATPase"/>
    <property type="match status" value="2"/>
</dbReference>
<dbReference type="Gene3D" id="3.40.50.300">
    <property type="entry name" value="P-loop containing nucleotide triphosphate hydrolases"/>
    <property type="match status" value="2"/>
</dbReference>
<dbReference type="PANTHER" id="PTHR42926">
    <property type="match status" value="1"/>
</dbReference>
<evidence type="ECO:0000256" key="2">
    <source>
        <dbReference type="ARBA" id="ARBA00022553"/>
    </source>
</evidence>
<reference evidence="9 10" key="1">
    <citation type="submission" date="2016-04" db="EMBL/GenBank/DDBJ databases">
        <authorList>
            <person name="Evans L.H."/>
            <person name="Alamgir A."/>
            <person name="Owens N."/>
            <person name="Weber N.D."/>
            <person name="Virtaneva K."/>
            <person name="Barbian K."/>
            <person name="Babar A."/>
            <person name="Rosenke K."/>
        </authorList>
    </citation>
    <scope>NUCLEOTIDE SEQUENCE [LARGE SCALE GENOMIC DNA]</scope>
    <source>
        <strain evidence="9">NIES-2108</strain>
    </source>
</reference>
<sequence>MVQLISTMESRNTQLAKCQTGIKGLDEITEGGLPQGRPTLICGSAGCGKTLLSMEFLVRGATQYGEPGVFIAFEEGVEELTQNVTSLGWDLAQLVAEKKLEIDSIYIDPSEIQETGDYDLEGLFIRLGMAIDSIGAKRIVLDTIEVLFSGLSNAAIIRAELRRLFRWLKEKGVTAIVTGERGESSLTRQGLEEYVSDCVIRLDQRTHDELSTRRLQIVKYRGSQHGSNEYPFLIDKDGISVLPLSSIGLNHDVSTERISSGIPRLDAMLGGQGYFRGSSILITGMAGMGKSTIAAHFAAATCQRGERCLYVAFEEAPQQILRNMRSVNLDLEPYLQGGLLKIQALRPTAHSLELHLVQIHSWLNAFKPTTIVFDPISNLTFIGTLLQTRSFFMRLIDYLKAQQITVLMTNLIASGMPMKHTEIGISSLMDSWLEVRAVENNGERNRLLQLLKSRGMGHSNQVREFRLTDLGIDLVDVYLGQNQVLAGTARAAQESADRQAHLERQQQLVRRRREIEKQRKITQDQIATLQMQMEAESAELDYLLQEKNLYEADFFQDQQAMARLRQAD</sequence>